<dbReference type="OrthoDB" id="6076681at2759"/>
<name>A0A8B6HLF0_MYTGA</name>
<organism evidence="4 5">
    <name type="scientific">Mytilus galloprovincialis</name>
    <name type="common">Mediterranean mussel</name>
    <dbReference type="NCBI Taxonomy" id="29158"/>
    <lineage>
        <taxon>Eukaryota</taxon>
        <taxon>Metazoa</taxon>
        <taxon>Spiralia</taxon>
        <taxon>Lophotrochozoa</taxon>
        <taxon>Mollusca</taxon>
        <taxon>Bivalvia</taxon>
        <taxon>Autobranchia</taxon>
        <taxon>Pteriomorphia</taxon>
        <taxon>Mytilida</taxon>
        <taxon>Mytiloidea</taxon>
        <taxon>Mytilidae</taxon>
        <taxon>Mytilinae</taxon>
        <taxon>Mytilus</taxon>
    </lineage>
</organism>
<keyword evidence="1" id="KW-0053">Apoptosis</keyword>
<accession>A0A8B6HLF0</accession>
<dbReference type="Proteomes" id="UP000596742">
    <property type="component" value="Unassembled WGS sequence"/>
</dbReference>
<dbReference type="SUPFAM" id="SSF47986">
    <property type="entry name" value="DEATH domain"/>
    <property type="match status" value="1"/>
</dbReference>
<dbReference type="AlphaFoldDB" id="A0A8B6HLF0"/>
<proteinExistence type="predicted"/>
<dbReference type="PANTHER" id="PTHR48169:SF7">
    <property type="entry name" value="CASPASE 10"/>
    <property type="match status" value="1"/>
</dbReference>
<comment type="caution">
    <text evidence="4">The sequence shown here is derived from an EMBL/GenBank/DDBJ whole genome shotgun (WGS) entry which is preliminary data.</text>
</comment>
<dbReference type="SMART" id="SM00031">
    <property type="entry name" value="DED"/>
    <property type="match status" value="1"/>
</dbReference>
<keyword evidence="5" id="KW-1185">Reference proteome</keyword>
<dbReference type="InterPro" id="IPR011029">
    <property type="entry name" value="DEATH-like_dom_sf"/>
</dbReference>
<feature type="coiled-coil region" evidence="2">
    <location>
        <begin position="998"/>
        <end position="1085"/>
    </location>
</feature>
<sequence length="1085" mass="125507">MESIVVDSYRSLTTEIALGLSAENTKIIKFLIRNDIGKGVLEKIVTGTDLVQLLEEKCILSADNVEQLVKYLQTAGRNDLGKKVQQYIESAISRNLSNHDYYRLHGMHVIEQYTETSEYRQLCQHMKANNAVILKGLPGTWKSRHAFRYAHEFSKLREKDNNSLIWRIDCNTELNIYNSLSHLMNFLKIQCINSELQIKDTINIMLLRAVAVLENDNYKDTRHLFILLGFISPQKILIKTFLETLNQYDNISIIVATSESLSNDFDNIVLELHGMTEDEAVNYLEVDDSVQEKAKELAKKLSYLPDGLAFAKTYIHTTKISIGSYLERLESRDDSASKSACKMLIVQAEKNMSADEKDILHLMSYLNTDNIPLFILNSFLPKTLEKDEKKIIMDNFLRTLEKYSMIVIKGNDEQRVITAHGFTFMVMKASKTSTERNCHLKKLLNFFMCFIDLDARLLEVIHRNVLLLEHAEAFLAHYEGDFPSLLHETKAKLCYIYCAVGITYRLYGNTELSANTYLEKAKHAMYDTFLSGLQHQFSDIKNEDPYKTMNDYLNGSEVLQGRCKDMFTLLVEKGKNLPREFVNTFIKNKYRNSRIIDLFQEYGNLCTNELQNNQLTNEIVNTLRGKNLIMESEYITETFLVELMIRILYNSSKNKWLMEISKDSFSKPETGKLRSRLSSTFFPVTTESLMEHQIAHCLTQLLQQHLSSFHTRNTGKTSTTDTVRSFCPVFSPVTHRSGVLYMLRSFSDPKLLSSLLKEAIELLDSLDSDIEGIGFTEFGVVKRIGDSSLFHSVMIERIKMECYEKLYKLECIDLDTPLKEETKKRIIVNKTSLLPEENIAQSQRLCETDLSNIKGSMKSENAKKQNIPDIEIGLQNANLKKALSIAEELEKKIDDLTSWKALSGIHLKIAKVFKLIETEENIRKAKHHYKKAYDREYESNNTRITRFHLKAIIHYAECCIQFPNEKDLLKAKELSEEMKHRFRLVETGTLFDEVIGDIDRALKKLSEKRQSREKSETKDKPEFDTKSIKDDGEKGFLVDLKRKRDRLKKRRSILIEEYNELKDDIERLDLEIDSVEKKIADIEIE</sequence>
<feature type="domain" description="DED" evidence="3">
    <location>
        <begin position="8"/>
        <end position="86"/>
    </location>
</feature>
<reference evidence="4" key="1">
    <citation type="submission" date="2018-11" db="EMBL/GenBank/DDBJ databases">
        <authorList>
            <person name="Alioto T."/>
            <person name="Alioto T."/>
        </authorList>
    </citation>
    <scope>NUCLEOTIDE SEQUENCE</scope>
</reference>
<evidence type="ECO:0000256" key="1">
    <source>
        <dbReference type="ARBA" id="ARBA00022703"/>
    </source>
</evidence>
<keyword evidence="2" id="KW-0175">Coiled coil</keyword>
<dbReference type="CDD" id="cd08336">
    <property type="entry name" value="DED_FADD"/>
    <property type="match status" value="1"/>
</dbReference>
<dbReference type="GO" id="GO:0006915">
    <property type="term" value="P:apoptotic process"/>
    <property type="evidence" value="ECO:0007669"/>
    <property type="project" value="UniProtKB-KW"/>
</dbReference>
<evidence type="ECO:0000313" key="4">
    <source>
        <dbReference type="EMBL" id="VDI80927.1"/>
    </source>
</evidence>
<dbReference type="PANTHER" id="PTHR48169">
    <property type="entry name" value="DED DOMAIN-CONTAINING PROTEIN"/>
    <property type="match status" value="1"/>
</dbReference>
<dbReference type="InterPro" id="IPR027417">
    <property type="entry name" value="P-loop_NTPase"/>
</dbReference>
<dbReference type="Pfam" id="PF01335">
    <property type="entry name" value="DED"/>
    <property type="match status" value="1"/>
</dbReference>
<dbReference type="EMBL" id="UYJE01010211">
    <property type="protein sequence ID" value="VDI80927.1"/>
    <property type="molecule type" value="Genomic_DNA"/>
</dbReference>
<gene>
    <name evidence="4" type="ORF">MGAL_10B079262</name>
</gene>
<evidence type="ECO:0000259" key="3">
    <source>
        <dbReference type="PROSITE" id="PS50168"/>
    </source>
</evidence>
<dbReference type="Gene3D" id="1.10.533.10">
    <property type="entry name" value="Death Domain, Fas"/>
    <property type="match status" value="1"/>
</dbReference>
<evidence type="ECO:0000313" key="5">
    <source>
        <dbReference type="Proteomes" id="UP000596742"/>
    </source>
</evidence>
<dbReference type="SUPFAM" id="SSF52540">
    <property type="entry name" value="P-loop containing nucleoside triphosphate hydrolases"/>
    <property type="match status" value="1"/>
</dbReference>
<dbReference type="PROSITE" id="PS50168">
    <property type="entry name" value="DED"/>
    <property type="match status" value="1"/>
</dbReference>
<evidence type="ECO:0000256" key="2">
    <source>
        <dbReference type="SAM" id="Coils"/>
    </source>
</evidence>
<protein>
    <recommendedName>
        <fullName evidence="3">DED domain-containing protein</fullName>
    </recommendedName>
</protein>
<dbReference type="InterPro" id="IPR001875">
    <property type="entry name" value="DED_dom"/>
</dbReference>
<dbReference type="GO" id="GO:0042981">
    <property type="term" value="P:regulation of apoptotic process"/>
    <property type="evidence" value="ECO:0007669"/>
    <property type="project" value="InterPro"/>
</dbReference>